<feature type="region of interest" description="Disordered" evidence="1">
    <location>
        <begin position="1"/>
        <end position="38"/>
    </location>
</feature>
<keyword evidence="3" id="KW-1185">Reference proteome</keyword>
<name>A0A1H2IFM9_9ACTN</name>
<evidence type="ECO:0000313" key="2">
    <source>
        <dbReference type="EMBL" id="SDU42811.1"/>
    </source>
</evidence>
<reference evidence="3" key="1">
    <citation type="submission" date="2016-10" db="EMBL/GenBank/DDBJ databases">
        <authorList>
            <person name="Varghese N."/>
            <person name="Submissions S."/>
        </authorList>
    </citation>
    <scope>NUCLEOTIDE SEQUENCE [LARGE SCALE GENOMIC DNA]</scope>
    <source>
        <strain evidence="3">DSM 45079</strain>
    </source>
</reference>
<evidence type="ECO:0000313" key="3">
    <source>
        <dbReference type="Proteomes" id="UP000182977"/>
    </source>
</evidence>
<dbReference type="AlphaFoldDB" id="A0A1H2IFM9"/>
<accession>A0A1H2IFM9</accession>
<organism evidence="2 3">
    <name type="scientific">Jiangella alkaliphila</name>
    <dbReference type="NCBI Taxonomy" id="419479"/>
    <lineage>
        <taxon>Bacteria</taxon>
        <taxon>Bacillati</taxon>
        <taxon>Actinomycetota</taxon>
        <taxon>Actinomycetes</taxon>
        <taxon>Jiangellales</taxon>
        <taxon>Jiangellaceae</taxon>
        <taxon>Jiangella</taxon>
    </lineage>
</organism>
<dbReference type="EMBL" id="LT629791">
    <property type="protein sequence ID" value="SDU42811.1"/>
    <property type="molecule type" value="Genomic_DNA"/>
</dbReference>
<dbReference type="Proteomes" id="UP000182977">
    <property type="component" value="Chromosome I"/>
</dbReference>
<protein>
    <submittedName>
        <fullName evidence="2">Uncharacterized protein</fullName>
    </submittedName>
</protein>
<proteinExistence type="predicted"/>
<sequence length="38" mass="4082">MTIVPDFGDDEDPFTEEDGRGDDVDQALPDVDDPGEAS</sequence>
<feature type="compositionally biased region" description="Acidic residues" evidence="1">
    <location>
        <begin position="7"/>
        <end position="16"/>
    </location>
</feature>
<evidence type="ECO:0000256" key="1">
    <source>
        <dbReference type="SAM" id="MobiDB-lite"/>
    </source>
</evidence>
<gene>
    <name evidence="2" type="ORF">SAMN04488563_1672</name>
</gene>